<protein>
    <recommendedName>
        <fullName evidence="2">Protein-glutamine gamma-glutamyltransferase-like C-terminal domain-containing protein</fullName>
    </recommendedName>
</protein>
<evidence type="ECO:0000313" key="4">
    <source>
        <dbReference type="Proteomes" id="UP000246722"/>
    </source>
</evidence>
<feature type="domain" description="Protein-glutamine gamma-glutamyltransferase-like C-terminal" evidence="2">
    <location>
        <begin position="135"/>
        <end position="203"/>
    </location>
</feature>
<dbReference type="Pfam" id="PF13559">
    <property type="entry name" value="DUF4129"/>
    <property type="match status" value="1"/>
</dbReference>
<dbReference type="EMBL" id="QHLY01000004">
    <property type="protein sequence ID" value="PXA72692.1"/>
    <property type="molecule type" value="Genomic_DNA"/>
</dbReference>
<evidence type="ECO:0000313" key="3">
    <source>
        <dbReference type="EMBL" id="PXA72692.1"/>
    </source>
</evidence>
<evidence type="ECO:0000259" key="2">
    <source>
        <dbReference type="Pfam" id="PF13559"/>
    </source>
</evidence>
<dbReference type="InterPro" id="IPR025403">
    <property type="entry name" value="TgpA-like_C"/>
</dbReference>
<keyword evidence="1" id="KW-1133">Transmembrane helix</keyword>
<keyword evidence="1" id="KW-0472">Membrane</keyword>
<reference evidence="3 4" key="1">
    <citation type="submission" date="2018-05" db="EMBL/GenBank/DDBJ databases">
        <title>Genetic diversity of glacier-inhabiting Cryobacterium bacteria in China and description of Cryobacterium mengkeensis sp. nov. and Arthrobacter glacialis sp. nov.</title>
        <authorList>
            <person name="Liu Q."/>
            <person name="Xin Y.-H."/>
        </authorList>
    </citation>
    <scope>NUCLEOTIDE SEQUENCE [LARGE SCALE GENOMIC DNA]</scope>
    <source>
        <strain evidence="3 4">SK-1</strain>
    </source>
</reference>
<evidence type="ECO:0000256" key="1">
    <source>
        <dbReference type="SAM" id="Phobius"/>
    </source>
</evidence>
<name>A0A318A3Y9_9MICO</name>
<feature type="transmembrane region" description="Helical" evidence="1">
    <location>
        <begin position="67"/>
        <end position="90"/>
    </location>
</feature>
<keyword evidence="4" id="KW-1185">Reference proteome</keyword>
<sequence>MIALGALGGVWSGIPVDPDAPEAQQWLRDELAKAPYQAAQPTWFDRLSQAILDWFSSLSFVGDGSTAWVPVVATLVAVGLLVAAILIFGLPRRARRRAQAAGLFTADDRRTADQIRRAAAAAATAGDWALASEEAFRAIAQGLAERTIVRPTPGTTAHTVAELAATAFPTERGRLQESASVFESVRYLGAEGSEPGYRALTALDLDLRAARPASTQPAALVTR</sequence>
<gene>
    <name evidence="3" type="ORF">CTB96_00825</name>
</gene>
<comment type="caution">
    <text evidence="3">The sequence shown here is derived from an EMBL/GenBank/DDBJ whole genome shotgun (WGS) entry which is preliminary data.</text>
</comment>
<dbReference type="Proteomes" id="UP000246722">
    <property type="component" value="Unassembled WGS sequence"/>
</dbReference>
<accession>A0A318A3Y9</accession>
<organism evidence="3 4">
    <name type="scientific">Cryobacterium arcticum</name>
    <dbReference type="NCBI Taxonomy" id="670052"/>
    <lineage>
        <taxon>Bacteria</taxon>
        <taxon>Bacillati</taxon>
        <taxon>Actinomycetota</taxon>
        <taxon>Actinomycetes</taxon>
        <taxon>Micrococcales</taxon>
        <taxon>Microbacteriaceae</taxon>
        <taxon>Cryobacterium</taxon>
    </lineage>
</organism>
<dbReference type="AlphaFoldDB" id="A0A318A3Y9"/>
<dbReference type="OrthoDB" id="3389322at2"/>
<keyword evidence="1" id="KW-0812">Transmembrane</keyword>
<proteinExistence type="predicted"/>
<dbReference type="RefSeq" id="WP_110125020.1">
    <property type="nucleotide sequence ID" value="NZ_QHLY01000004.1"/>
</dbReference>